<comment type="caution">
    <text evidence="1">The sequence shown here is derived from an EMBL/GenBank/DDBJ whole genome shotgun (WGS) entry which is preliminary data.</text>
</comment>
<evidence type="ECO:0000313" key="1">
    <source>
        <dbReference type="EMBL" id="KAJ7757438.1"/>
    </source>
</evidence>
<protein>
    <submittedName>
        <fullName evidence="1">Uncharacterized protein</fullName>
    </submittedName>
</protein>
<dbReference type="AlphaFoldDB" id="A0AAD7NF98"/>
<evidence type="ECO:0000313" key="2">
    <source>
        <dbReference type="Proteomes" id="UP001215598"/>
    </source>
</evidence>
<keyword evidence="2" id="KW-1185">Reference proteome</keyword>
<gene>
    <name evidence="1" type="ORF">B0H16DRAFT_664414</name>
</gene>
<sequence>MFLFCISLSGSLDALLPQVRQSLIRWKALCNARSAAGAVRHEYMNHCNDQVEKHLASRGPVDGAVIAPHKRFFSM</sequence>
<reference evidence="1" key="1">
    <citation type="submission" date="2023-03" db="EMBL/GenBank/DDBJ databases">
        <title>Massive genome expansion in bonnet fungi (Mycena s.s.) driven by repeated elements and novel gene families across ecological guilds.</title>
        <authorList>
            <consortium name="Lawrence Berkeley National Laboratory"/>
            <person name="Harder C.B."/>
            <person name="Miyauchi S."/>
            <person name="Viragh M."/>
            <person name="Kuo A."/>
            <person name="Thoen E."/>
            <person name="Andreopoulos B."/>
            <person name="Lu D."/>
            <person name="Skrede I."/>
            <person name="Drula E."/>
            <person name="Henrissat B."/>
            <person name="Morin E."/>
            <person name="Kohler A."/>
            <person name="Barry K."/>
            <person name="LaButti K."/>
            <person name="Morin E."/>
            <person name="Salamov A."/>
            <person name="Lipzen A."/>
            <person name="Mereny Z."/>
            <person name="Hegedus B."/>
            <person name="Baldrian P."/>
            <person name="Stursova M."/>
            <person name="Weitz H."/>
            <person name="Taylor A."/>
            <person name="Grigoriev I.V."/>
            <person name="Nagy L.G."/>
            <person name="Martin F."/>
            <person name="Kauserud H."/>
        </authorList>
    </citation>
    <scope>NUCLEOTIDE SEQUENCE</scope>
    <source>
        <strain evidence="1">CBHHK182m</strain>
    </source>
</reference>
<organism evidence="1 2">
    <name type="scientific">Mycena metata</name>
    <dbReference type="NCBI Taxonomy" id="1033252"/>
    <lineage>
        <taxon>Eukaryota</taxon>
        <taxon>Fungi</taxon>
        <taxon>Dikarya</taxon>
        <taxon>Basidiomycota</taxon>
        <taxon>Agaricomycotina</taxon>
        <taxon>Agaricomycetes</taxon>
        <taxon>Agaricomycetidae</taxon>
        <taxon>Agaricales</taxon>
        <taxon>Marasmiineae</taxon>
        <taxon>Mycenaceae</taxon>
        <taxon>Mycena</taxon>
    </lineage>
</organism>
<name>A0AAD7NF98_9AGAR</name>
<proteinExistence type="predicted"/>
<accession>A0AAD7NF98</accession>
<dbReference type="EMBL" id="JARKIB010000044">
    <property type="protein sequence ID" value="KAJ7757438.1"/>
    <property type="molecule type" value="Genomic_DNA"/>
</dbReference>
<dbReference type="Proteomes" id="UP001215598">
    <property type="component" value="Unassembled WGS sequence"/>
</dbReference>